<evidence type="ECO:0000256" key="4">
    <source>
        <dbReference type="ARBA" id="ARBA00023157"/>
    </source>
</evidence>
<name>A0A812IPA9_9DINO</name>
<dbReference type="Gene3D" id="2.60.120.310">
    <property type="entry name" value="Copper type II, ascorbate-dependent monooxygenase, N-terminal domain"/>
    <property type="match status" value="1"/>
</dbReference>
<evidence type="ECO:0000313" key="8">
    <source>
        <dbReference type="Proteomes" id="UP000601435"/>
    </source>
</evidence>
<dbReference type="Proteomes" id="UP000601435">
    <property type="component" value="Unassembled WGS sequence"/>
</dbReference>
<dbReference type="PROSITE" id="PS51007">
    <property type="entry name" value="CYTC"/>
    <property type="match status" value="1"/>
</dbReference>
<evidence type="ECO:0000313" key="7">
    <source>
        <dbReference type="EMBL" id="CAE7148871.1"/>
    </source>
</evidence>
<keyword evidence="4" id="KW-1015">Disulfide bond</keyword>
<feature type="domain" description="Cytochrome c" evidence="6">
    <location>
        <begin position="157"/>
        <end position="240"/>
    </location>
</feature>
<evidence type="ECO:0000256" key="1">
    <source>
        <dbReference type="ARBA" id="ARBA00022617"/>
    </source>
</evidence>
<proteinExistence type="predicted"/>
<dbReference type="SUPFAM" id="SSF49742">
    <property type="entry name" value="PHM/PNGase F"/>
    <property type="match status" value="2"/>
</dbReference>
<evidence type="ECO:0000259" key="6">
    <source>
        <dbReference type="PROSITE" id="PS51007"/>
    </source>
</evidence>
<dbReference type="InterPro" id="IPR008977">
    <property type="entry name" value="PHM/PNGase_F_dom_sf"/>
</dbReference>
<dbReference type="AlphaFoldDB" id="A0A812IPA9"/>
<comment type="caution">
    <text evidence="7">The sequence shown here is derived from an EMBL/GenBank/DDBJ whole genome shotgun (WGS) entry which is preliminary data.</text>
</comment>
<dbReference type="GO" id="GO:0016715">
    <property type="term" value="F:oxidoreductase activity, acting on paired donors, with incorporation or reduction of molecular oxygen, reduced ascorbate as one donor, and incorporation of one atom of oxygen"/>
    <property type="evidence" value="ECO:0007669"/>
    <property type="project" value="InterPro"/>
</dbReference>
<dbReference type="GO" id="GO:0009055">
    <property type="term" value="F:electron transfer activity"/>
    <property type="evidence" value="ECO:0007669"/>
    <property type="project" value="InterPro"/>
</dbReference>
<keyword evidence="1 5" id="KW-0349">Heme</keyword>
<keyword evidence="2 5" id="KW-0479">Metal-binding</keyword>
<dbReference type="OrthoDB" id="293868at2759"/>
<dbReference type="InterPro" id="IPR014784">
    <property type="entry name" value="Cu2_ascorb_mOase-like_C"/>
</dbReference>
<evidence type="ECO:0000256" key="5">
    <source>
        <dbReference type="PROSITE-ProRule" id="PRU00433"/>
    </source>
</evidence>
<dbReference type="PROSITE" id="PS00018">
    <property type="entry name" value="EF_HAND_1"/>
    <property type="match status" value="1"/>
</dbReference>
<accession>A0A812IPA9</accession>
<dbReference type="SUPFAM" id="SSF52833">
    <property type="entry name" value="Thioredoxin-like"/>
    <property type="match status" value="1"/>
</dbReference>
<keyword evidence="3 5" id="KW-0408">Iron</keyword>
<dbReference type="Gene3D" id="3.40.30.10">
    <property type="entry name" value="Glutaredoxin"/>
    <property type="match status" value="1"/>
</dbReference>
<dbReference type="InterPro" id="IPR009056">
    <property type="entry name" value="Cyt_c-like_dom"/>
</dbReference>
<dbReference type="Gene3D" id="2.60.120.230">
    <property type="match status" value="1"/>
</dbReference>
<keyword evidence="8" id="KW-1185">Reference proteome</keyword>
<dbReference type="InterPro" id="IPR036249">
    <property type="entry name" value="Thioredoxin-like_sf"/>
</dbReference>
<protein>
    <recommendedName>
        <fullName evidence="6">Cytochrome c domain-containing protein</fullName>
    </recommendedName>
</protein>
<dbReference type="GO" id="GO:0020037">
    <property type="term" value="F:heme binding"/>
    <property type="evidence" value="ECO:0007669"/>
    <property type="project" value="InterPro"/>
</dbReference>
<sequence>MAAERAENFVLLDHTGLAHELYYDDTSERVLLVAHGSSCSLDTQALATLRAAQPELRVLLINSTDSRAWIAQAATDNGIEVPILHDQAQIIAPSLGFDQVGDAMLVDTSGWQIRYQGDVGSTLLAELVTHDGASSSQQGPEPEGCMLGLPDVGPVADYATQIARILQENCMACHVEGGIGPWAMSEYAMIQGFAPMIREVVRVKRMPPWHADPEIGQWQHSAAMSDADTQTLIRWIEAGAPRGTGEDPLLVARDQAPQWPLGEPDLVLEIPTFEIPATGVVDYQFPVVANPLDRDVWVEAATIVPGDTRVVHHVLMGSAEQAPTESDRESVFQNYIMGYAPGNESAHMPAGTGVFVPVGGVYQFQMHYTPVGVATTDTTKVALYFSDEPPANFLRQQVVLNPRLKIPANVADHVESAYFEFWEDATIYSLVPHSHYRGKASTFDLEYPDGSSETILSVPNYDFNWQRTYSFVEPKRVPKGTRIVHSTVYDNSSANPANPDPEREVPWGLQSHDEMLYGSVSFSWEKERSDAPIHSNLTAGSAQFIGFMDKDKDGKLAKDELPEGLRKRLGWFKWWFVDTNFDGGLDLAEIEDMFSGN</sequence>
<dbReference type="InterPro" id="IPR018247">
    <property type="entry name" value="EF_Hand_1_Ca_BS"/>
</dbReference>
<gene>
    <name evidence="7" type="ORF">SNEC2469_LOCUS46</name>
</gene>
<evidence type="ECO:0000256" key="2">
    <source>
        <dbReference type="ARBA" id="ARBA00022723"/>
    </source>
</evidence>
<dbReference type="SUPFAM" id="SSF46626">
    <property type="entry name" value="Cytochrome c"/>
    <property type="match status" value="1"/>
</dbReference>
<dbReference type="EMBL" id="CAJNJA010000001">
    <property type="protein sequence ID" value="CAE7148871.1"/>
    <property type="molecule type" value="Genomic_DNA"/>
</dbReference>
<dbReference type="GO" id="GO:0005507">
    <property type="term" value="F:copper ion binding"/>
    <property type="evidence" value="ECO:0007669"/>
    <property type="project" value="InterPro"/>
</dbReference>
<reference evidence="7" key="1">
    <citation type="submission" date="2021-02" db="EMBL/GenBank/DDBJ databases">
        <authorList>
            <person name="Dougan E. K."/>
            <person name="Rhodes N."/>
            <person name="Thang M."/>
            <person name="Chan C."/>
        </authorList>
    </citation>
    <scope>NUCLEOTIDE SEQUENCE</scope>
</reference>
<organism evidence="7 8">
    <name type="scientific">Symbiodinium necroappetens</name>
    <dbReference type="NCBI Taxonomy" id="1628268"/>
    <lineage>
        <taxon>Eukaryota</taxon>
        <taxon>Sar</taxon>
        <taxon>Alveolata</taxon>
        <taxon>Dinophyceae</taxon>
        <taxon>Suessiales</taxon>
        <taxon>Symbiodiniaceae</taxon>
        <taxon>Symbiodinium</taxon>
    </lineage>
</organism>
<evidence type="ECO:0000256" key="3">
    <source>
        <dbReference type="ARBA" id="ARBA00023004"/>
    </source>
</evidence>
<dbReference type="InterPro" id="IPR036939">
    <property type="entry name" value="Cu2_ascorb_mOase_N_sf"/>
</dbReference>
<dbReference type="InterPro" id="IPR036909">
    <property type="entry name" value="Cyt_c-like_dom_sf"/>
</dbReference>